<feature type="transmembrane region" description="Helical" evidence="1">
    <location>
        <begin position="370"/>
        <end position="388"/>
    </location>
</feature>
<reference evidence="2 3" key="1">
    <citation type="journal article" date="2016" name="Nat. Commun.">
        <title>Thousands of microbial genomes shed light on interconnected biogeochemical processes in an aquifer system.</title>
        <authorList>
            <person name="Anantharaman K."/>
            <person name="Brown C.T."/>
            <person name="Hug L.A."/>
            <person name="Sharon I."/>
            <person name="Castelle C.J."/>
            <person name="Probst A.J."/>
            <person name="Thomas B.C."/>
            <person name="Singh A."/>
            <person name="Wilkins M.J."/>
            <person name="Karaoz U."/>
            <person name="Brodie E.L."/>
            <person name="Williams K.H."/>
            <person name="Hubbard S.S."/>
            <person name="Banfield J.F."/>
        </authorList>
    </citation>
    <scope>NUCLEOTIDE SEQUENCE [LARGE SCALE GENOMIC DNA]</scope>
</reference>
<dbReference type="InterPro" id="IPR036259">
    <property type="entry name" value="MFS_trans_sf"/>
</dbReference>
<name>A0A1F5ZMC6_9BACT</name>
<sequence>MRNLSVDERKLLIIQGFDILAASLAGIFVTVFFFAHGDLRVTTLYNIAAFASMTFFLGSSGLLLRYFSSGTLMKVSLVAGSLFYLLLFFLKDQSISYVIPLGILSGFSGGIFWATYNLNQYILSHSGNRISYFGWGGAIFNLANGMGPALGGLIITVVSKTSLGVMNGYLMLFFLVALINGITICIIGKLPSHDDLQFSYHHIWQNRRSKRWKLVLGQNAALGLYDVAIGTVTGILLYVILKNEAVLGLVLTTASLFGMVASLYAIPLLKKHPSAFWIGSIGSAVSIILFALYQSPIGVWLFIIISGFTAPMLSNKLSTVYFGALDEAKGGWQQKYHLLLERDIVLGIFRTMSYIGLFVLLGFGSEIQLAKSWLLLLPIMPILIGFLIKKSITSQNDVLDTTS</sequence>
<feature type="transmembrane region" description="Helical" evidence="1">
    <location>
        <begin position="130"/>
        <end position="157"/>
    </location>
</feature>
<feature type="transmembrane region" description="Helical" evidence="1">
    <location>
        <begin position="71"/>
        <end position="89"/>
    </location>
</feature>
<feature type="transmembrane region" description="Helical" evidence="1">
    <location>
        <begin position="212"/>
        <end position="240"/>
    </location>
</feature>
<evidence type="ECO:0000313" key="3">
    <source>
        <dbReference type="Proteomes" id="UP000177416"/>
    </source>
</evidence>
<feature type="transmembrane region" description="Helical" evidence="1">
    <location>
        <begin position="169"/>
        <end position="191"/>
    </location>
</feature>
<protein>
    <recommendedName>
        <fullName evidence="4">MFS transporter</fullName>
    </recommendedName>
</protein>
<gene>
    <name evidence="2" type="ORF">A2875_01055</name>
</gene>
<dbReference type="AlphaFoldDB" id="A0A1F5ZMC6"/>
<evidence type="ECO:0000313" key="2">
    <source>
        <dbReference type="EMBL" id="OGG13571.1"/>
    </source>
</evidence>
<evidence type="ECO:0008006" key="4">
    <source>
        <dbReference type="Google" id="ProtNLM"/>
    </source>
</evidence>
<evidence type="ECO:0000256" key="1">
    <source>
        <dbReference type="SAM" id="Phobius"/>
    </source>
</evidence>
<proteinExistence type="predicted"/>
<accession>A0A1F5ZMC6</accession>
<feature type="transmembrane region" description="Helical" evidence="1">
    <location>
        <begin position="299"/>
        <end position="323"/>
    </location>
</feature>
<feature type="transmembrane region" description="Helical" evidence="1">
    <location>
        <begin position="12"/>
        <end position="35"/>
    </location>
</feature>
<feature type="transmembrane region" description="Helical" evidence="1">
    <location>
        <begin position="47"/>
        <end position="64"/>
    </location>
</feature>
<dbReference type="SUPFAM" id="SSF103473">
    <property type="entry name" value="MFS general substrate transporter"/>
    <property type="match status" value="1"/>
</dbReference>
<comment type="caution">
    <text evidence="2">The sequence shown here is derived from an EMBL/GenBank/DDBJ whole genome shotgun (WGS) entry which is preliminary data.</text>
</comment>
<organism evidence="2 3">
    <name type="scientific">Candidatus Gottesmanbacteria bacterium RIFCSPHIGHO2_01_FULL_46_14</name>
    <dbReference type="NCBI Taxonomy" id="1798380"/>
    <lineage>
        <taxon>Bacteria</taxon>
        <taxon>Candidatus Gottesmaniibacteriota</taxon>
    </lineage>
</organism>
<keyword evidence="1" id="KW-0812">Transmembrane</keyword>
<dbReference type="EMBL" id="MFJJ01000042">
    <property type="protein sequence ID" value="OGG13571.1"/>
    <property type="molecule type" value="Genomic_DNA"/>
</dbReference>
<feature type="transmembrane region" description="Helical" evidence="1">
    <location>
        <begin position="246"/>
        <end position="266"/>
    </location>
</feature>
<dbReference type="Proteomes" id="UP000177416">
    <property type="component" value="Unassembled WGS sequence"/>
</dbReference>
<keyword evidence="1" id="KW-0472">Membrane</keyword>
<feature type="transmembrane region" description="Helical" evidence="1">
    <location>
        <begin position="344"/>
        <end position="364"/>
    </location>
</feature>
<feature type="transmembrane region" description="Helical" evidence="1">
    <location>
        <begin position="275"/>
        <end position="293"/>
    </location>
</feature>
<feature type="transmembrane region" description="Helical" evidence="1">
    <location>
        <begin position="95"/>
        <end position="118"/>
    </location>
</feature>
<keyword evidence="1" id="KW-1133">Transmembrane helix</keyword>